<organism evidence="2">
    <name type="scientific">Lepeophtheirus salmonis</name>
    <name type="common">Salmon louse</name>
    <name type="synonym">Caligus salmonis</name>
    <dbReference type="NCBI Taxonomy" id="72036"/>
    <lineage>
        <taxon>Eukaryota</taxon>
        <taxon>Metazoa</taxon>
        <taxon>Ecdysozoa</taxon>
        <taxon>Arthropoda</taxon>
        <taxon>Crustacea</taxon>
        <taxon>Multicrustacea</taxon>
        <taxon>Hexanauplia</taxon>
        <taxon>Copepoda</taxon>
        <taxon>Siphonostomatoida</taxon>
        <taxon>Caligidae</taxon>
        <taxon>Lepeophtheirus</taxon>
    </lineage>
</organism>
<protein>
    <submittedName>
        <fullName evidence="2">Uncharacterized protein</fullName>
    </submittedName>
</protein>
<evidence type="ECO:0000313" key="2">
    <source>
        <dbReference type="EMBL" id="CDW25436.1"/>
    </source>
</evidence>
<keyword evidence="1" id="KW-0812">Transmembrane</keyword>
<reference evidence="2" key="1">
    <citation type="submission" date="2014-05" db="EMBL/GenBank/DDBJ databases">
        <authorList>
            <person name="Chronopoulou M."/>
        </authorList>
    </citation>
    <scope>NUCLEOTIDE SEQUENCE</scope>
    <source>
        <tissue evidence="2">Whole organism</tissue>
    </source>
</reference>
<feature type="non-terminal residue" evidence="2">
    <location>
        <position position="1"/>
    </location>
</feature>
<dbReference type="AlphaFoldDB" id="A0A0K2TIV3"/>
<keyword evidence="1" id="KW-1133">Transmembrane helix</keyword>
<accession>A0A0K2TIV3</accession>
<proteinExistence type="predicted"/>
<feature type="transmembrane region" description="Helical" evidence="1">
    <location>
        <begin position="14"/>
        <end position="34"/>
    </location>
</feature>
<name>A0A0K2TIV3_LEPSM</name>
<evidence type="ECO:0000256" key="1">
    <source>
        <dbReference type="SAM" id="Phobius"/>
    </source>
</evidence>
<sequence length="60" mass="6943">WYREFLIESYQNDIGILFTIVPVLEIISSHVFFYHTASLYSLLIQRQILPVVTPGTALSE</sequence>
<keyword evidence="1" id="KW-0472">Membrane</keyword>
<dbReference type="EMBL" id="HACA01008075">
    <property type="protein sequence ID" value="CDW25436.1"/>
    <property type="molecule type" value="Transcribed_RNA"/>
</dbReference>